<gene>
    <name evidence="4" type="ORF">PLXY2_LOCUS10006</name>
</gene>
<feature type="active site" description="Charge relay system" evidence="1">
    <location>
        <position position="273"/>
    </location>
</feature>
<dbReference type="InterPro" id="IPR036928">
    <property type="entry name" value="AS_sf"/>
</dbReference>
<proteinExistence type="predicted"/>
<feature type="domain" description="Amidase" evidence="3">
    <location>
        <begin position="87"/>
        <end position="238"/>
    </location>
</feature>
<dbReference type="Proteomes" id="UP000653454">
    <property type="component" value="Unassembled WGS sequence"/>
</dbReference>
<dbReference type="EMBL" id="CAJHNJ030000042">
    <property type="protein sequence ID" value="CAG9130791.1"/>
    <property type="molecule type" value="Genomic_DNA"/>
</dbReference>
<dbReference type="PANTHER" id="PTHR43372">
    <property type="entry name" value="FATTY-ACID AMIDE HYDROLASE"/>
    <property type="match status" value="1"/>
</dbReference>
<dbReference type="PANTHER" id="PTHR43372:SF1">
    <property type="entry name" value="LD38433P"/>
    <property type="match status" value="1"/>
</dbReference>
<dbReference type="SUPFAM" id="SSF75304">
    <property type="entry name" value="Amidase signature (AS) enzymes"/>
    <property type="match status" value="2"/>
</dbReference>
<organism evidence="4 5">
    <name type="scientific">Plutella xylostella</name>
    <name type="common">Diamondback moth</name>
    <name type="synonym">Plutella maculipennis</name>
    <dbReference type="NCBI Taxonomy" id="51655"/>
    <lineage>
        <taxon>Eukaryota</taxon>
        <taxon>Metazoa</taxon>
        <taxon>Ecdysozoa</taxon>
        <taxon>Arthropoda</taxon>
        <taxon>Hexapoda</taxon>
        <taxon>Insecta</taxon>
        <taxon>Pterygota</taxon>
        <taxon>Neoptera</taxon>
        <taxon>Endopterygota</taxon>
        <taxon>Lepidoptera</taxon>
        <taxon>Glossata</taxon>
        <taxon>Ditrysia</taxon>
        <taxon>Yponomeutoidea</taxon>
        <taxon>Plutellidae</taxon>
        <taxon>Plutella</taxon>
    </lineage>
</organism>
<feature type="active site" description="Acyl-ester intermediate" evidence="1">
    <location>
        <position position="297"/>
    </location>
</feature>
<dbReference type="GO" id="GO:0012505">
    <property type="term" value="C:endomembrane system"/>
    <property type="evidence" value="ECO:0007669"/>
    <property type="project" value="TreeGrafter"/>
</dbReference>
<feature type="binding site" evidence="2">
    <location>
        <position position="273"/>
    </location>
    <ligand>
        <name>substrate</name>
    </ligand>
</feature>
<evidence type="ECO:0000256" key="2">
    <source>
        <dbReference type="PIRSR" id="PIRSR001221-2"/>
    </source>
</evidence>
<dbReference type="PIRSF" id="PIRSF001221">
    <property type="entry name" value="Amidase_fungi"/>
    <property type="match status" value="1"/>
</dbReference>
<dbReference type="InterPro" id="IPR052739">
    <property type="entry name" value="FAAH2"/>
</dbReference>
<feature type="binding site" evidence="2">
    <location>
        <begin position="294"/>
        <end position="297"/>
    </location>
    <ligand>
        <name>substrate</name>
    </ligand>
</feature>
<evidence type="ECO:0000313" key="4">
    <source>
        <dbReference type="EMBL" id="CAG9130791.1"/>
    </source>
</evidence>
<feature type="active site" description="Charge relay system" evidence="1">
    <location>
        <position position="146"/>
    </location>
</feature>
<feature type="domain" description="Amidase" evidence="3">
    <location>
        <begin position="250"/>
        <end position="569"/>
    </location>
</feature>
<dbReference type="AlphaFoldDB" id="A0A8S4FT14"/>
<reference evidence="4" key="1">
    <citation type="submission" date="2020-11" db="EMBL/GenBank/DDBJ databases">
        <authorList>
            <person name="Whiteford S."/>
        </authorList>
    </citation>
    <scope>NUCLEOTIDE SEQUENCE</scope>
</reference>
<dbReference type="Gene3D" id="3.90.1300.10">
    <property type="entry name" value="Amidase signature (AS) domain"/>
    <property type="match status" value="2"/>
</dbReference>
<accession>A0A8S4FT14</accession>
<feature type="binding site" evidence="2">
    <location>
        <position position="248"/>
    </location>
    <ligand>
        <name>substrate</name>
    </ligand>
</feature>
<name>A0A8S4FT14_PLUXY</name>
<evidence type="ECO:0000313" key="5">
    <source>
        <dbReference type="Proteomes" id="UP000653454"/>
    </source>
</evidence>
<dbReference type="InterPro" id="IPR023631">
    <property type="entry name" value="Amidase_dom"/>
</dbReference>
<protein>
    <submittedName>
        <fullName evidence="4">(diamondback moth) hypothetical protein</fullName>
    </submittedName>
</protein>
<evidence type="ECO:0000256" key="1">
    <source>
        <dbReference type="PIRSR" id="PIRSR001221-1"/>
    </source>
</evidence>
<dbReference type="Pfam" id="PF01425">
    <property type="entry name" value="Amidase"/>
    <property type="match status" value="2"/>
</dbReference>
<evidence type="ECO:0000259" key="3">
    <source>
        <dbReference type="Pfam" id="PF01425"/>
    </source>
</evidence>
<comment type="caution">
    <text evidence="4">The sequence shown here is derived from an EMBL/GenBank/DDBJ whole genome shotgun (WGS) entry which is preliminary data.</text>
</comment>
<sequence>MCTANKIKKDINNKTNKIFYGMASNCFKHMYLLFRVFTDKVIDFVFSWIWDTRKAIPDLEPKHKILAESATSLAKKIRNKELKAEELMKCVIERIKAVNPIINAVTDERFEDALKEAREIDRKIAEGLPDEYFDKRPFLGVPFTAKESHAVLGLRHTLGLTARRETRAGGDARCVAELRAAGAVPVAVTNVPEINKWQETRNHVFGQTCNPYHLGRTAGGSSGGEAALAAALATPISLLCIYPFCNTLYTGTRSHVFGQTCNPYHLGRTPGGSSGGEAALAAALATPISLCSDIGGSTRMPAFYCGLFGHNPTAGTTSLQGSTLRSGKDDTMASIGFVSRRCADLAPLTRVVAAEKGALLELGREVHVKDIKFYYTETATDLRVSPICGDLRKAMNKVVSRLSTDSSKPTPYTHPGFSHMFALWKYHMSKESECFPRMLTNNRGYAVGLAELVKKCLGLSQYTLAAVLKLLDEQVLPQPPAEWAESLTRDMRRDLTELLGTDGVLLFPSAPHPAPYHYSAFLRPFNFAYWGLFNVLRFPATQVPLGLNSSGLPLGIQVVAAPHQDALCLAVAQHLEDLFGGYVPPCKV</sequence>
<keyword evidence="5" id="KW-1185">Reference proteome</keyword>